<comment type="similarity">
    <text evidence="2 10">Belongs to the Mediator complex subunit 5 family.</text>
</comment>
<protein>
    <recommendedName>
        <fullName evidence="3 10">Mediator of RNA polymerase II transcription subunit 5</fullName>
    </recommendedName>
    <alternativeName>
        <fullName evidence="9 10">Mediator complex subunit 5</fullName>
    </alternativeName>
</protein>
<evidence type="ECO:0000313" key="12">
    <source>
        <dbReference type="EMBL" id="OJJ53117.1"/>
    </source>
</evidence>
<dbReference type="Proteomes" id="UP000184356">
    <property type="component" value="Unassembled WGS sequence"/>
</dbReference>
<dbReference type="InterPro" id="IPR014801">
    <property type="entry name" value="Mediator_Med5_fun"/>
</dbReference>
<evidence type="ECO:0000256" key="11">
    <source>
        <dbReference type="SAM" id="MobiDB-lite"/>
    </source>
</evidence>
<comment type="subcellular location">
    <subcellularLocation>
        <location evidence="1 10">Nucleus</location>
    </subcellularLocation>
</comment>
<evidence type="ECO:0000256" key="9">
    <source>
        <dbReference type="ARBA" id="ARBA00031256"/>
    </source>
</evidence>
<evidence type="ECO:0000256" key="2">
    <source>
        <dbReference type="ARBA" id="ARBA00008782"/>
    </source>
</evidence>
<dbReference type="GO" id="GO:0006357">
    <property type="term" value="P:regulation of transcription by RNA polymerase II"/>
    <property type="evidence" value="ECO:0007669"/>
    <property type="project" value="InterPro"/>
</dbReference>
<reference evidence="13" key="1">
    <citation type="journal article" date="2017" name="Genome Biol.">
        <title>Comparative genomics reveals high biological diversity and specific adaptations in the industrially and medically important fungal genus Aspergillus.</title>
        <authorList>
            <person name="de Vries R.P."/>
            <person name="Riley R."/>
            <person name="Wiebenga A."/>
            <person name="Aguilar-Osorio G."/>
            <person name="Amillis S."/>
            <person name="Uchima C.A."/>
            <person name="Anderluh G."/>
            <person name="Asadollahi M."/>
            <person name="Askin M."/>
            <person name="Barry K."/>
            <person name="Battaglia E."/>
            <person name="Bayram O."/>
            <person name="Benocci T."/>
            <person name="Braus-Stromeyer S.A."/>
            <person name="Caldana C."/>
            <person name="Canovas D."/>
            <person name="Cerqueira G.C."/>
            <person name="Chen F."/>
            <person name="Chen W."/>
            <person name="Choi C."/>
            <person name="Clum A."/>
            <person name="Dos Santos R.A."/>
            <person name="Damasio A.R."/>
            <person name="Diallinas G."/>
            <person name="Emri T."/>
            <person name="Fekete E."/>
            <person name="Flipphi M."/>
            <person name="Freyberg S."/>
            <person name="Gallo A."/>
            <person name="Gournas C."/>
            <person name="Habgood R."/>
            <person name="Hainaut M."/>
            <person name="Harispe M.L."/>
            <person name="Henrissat B."/>
            <person name="Hilden K.S."/>
            <person name="Hope R."/>
            <person name="Hossain A."/>
            <person name="Karabika E."/>
            <person name="Karaffa L."/>
            <person name="Karanyi Z."/>
            <person name="Krasevec N."/>
            <person name="Kuo A."/>
            <person name="Kusch H."/>
            <person name="LaButti K."/>
            <person name="Lagendijk E.L."/>
            <person name="Lapidus A."/>
            <person name="Levasseur A."/>
            <person name="Lindquist E."/>
            <person name="Lipzen A."/>
            <person name="Logrieco A.F."/>
            <person name="MacCabe A."/>
            <person name="Maekelae M.R."/>
            <person name="Malavazi I."/>
            <person name="Melin P."/>
            <person name="Meyer V."/>
            <person name="Mielnichuk N."/>
            <person name="Miskei M."/>
            <person name="Molnar A.P."/>
            <person name="Mule G."/>
            <person name="Ngan C.Y."/>
            <person name="Orejas M."/>
            <person name="Orosz E."/>
            <person name="Ouedraogo J.P."/>
            <person name="Overkamp K.M."/>
            <person name="Park H.-S."/>
            <person name="Perrone G."/>
            <person name="Piumi F."/>
            <person name="Punt P.J."/>
            <person name="Ram A.F."/>
            <person name="Ramon A."/>
            <person name="Rauscher S."/>
            <person name="Record E."/>
            <person name="Riano-Pachon D.M."/>
            <person name="Robert V."/>
            <person name="Roehrig J."/>
            <person name="Ruller R."/>
            <person name="Salamov A."/>
            <person name="Salih N.S."/>
            <person name="Samson R.A."/>
            <person name="Sandor E."/>
            <person name="Sanguinetti M."/>
            <person name="Schuetze T."/>
            <person name="Sepcic K."/>
            <person name="Shelest E."/>
            <person name="Sherlock G."/>
            <person name="Sophianopoulou V."/>
            <person name="Squina F.M."/>
            <person name="Sun H."/>
            <person name="Susca A."/>
            <person name="Todd R.B."/>
            <person name="Tsang A."/>
            <person name="Unkles S.E."/>
            <person name="van de Wiele N."/>
            <person name="van Rossen-Uffink D."/>
            <person name="Oliveira J.V."/>
            <person name="Vesth T.C."/>
            <person name="Visser J."/>
            <person name="Yu J.-H."/>
            <person name="Zhou M."/>
            <person name="Andersen M.R."/>
            <person name="Archer D.B."/>
            <person name="Baker S.E."/>
            <person name="Benoit I."/>
            <person name="Brakhage A.A."/>
            <person name="Braus G.H."/>
            <person name="Fischer R."/>
            <person name="Frisvad J.C."/>
            <person name="Goldman G.H."/>
            <person name="Houbraken J."/>
            <person name="Oakley B."/>
            <person name="Pocsi I."/>
            <person name="Scazzocchio C."/>
            <person name="Seiboth B."/>
            <person name="vanKuyk P.A."/>
            <person name="Wortman J."/>
            <person name="Dyer P.S."/>
            <person name="Grigoriev I.V."/>
        </authorList>
    </citation>
    <scope>NUCLEOTIDE SEQUENCE [LARGE SCALE GENOMIC DNA]</scope>
    <source>
        <strain evidence="13">CBS 593.65</strain>
    </source>
</reference>
<keyword evidence="13" id="KW-1185">Reference proteome</keyword>
<name>A0A1L9T129_9EURO</name>
<sequence length="1103" mass="121369">MAMRTTQSKQAQAQAQSQWKTFFHRCLLHRIDAAEFRELSKLLFQRYPINDAPLMDALLSTRVAASAVKWDPLLPLYIDSLCKMGHVRISTVLTCLLKCSSLHDKPESGVEAAPDRGDADANATSASEKQKDDSASKAKCYTLMTDSRVVQDVMLAISTGATAKMPLLEVINAFSAVADWVQAIVGWHNSLLGAGQPVGMMGTPDGVLLFESVGILFAALAGTAKGLEVLSADTHEALKVRLGQALLACLPLCEDVSPPLRNRLDALQKEFNLYGQPPSKLEVSMMDNVNVNALNFEPSVIDGPTINSRAGLYVYINAMLVGRPLVDDSILLNYLLNRYAGHYEALIEEIITATFDVLSNAMYRKESSRTMLLLRSFLVNKLPPFFSTMLSISMVTLPMEVCISHALSRIDPNTFPSFSQMFSMQGNTALSDVRQEFLFSCASHKLIPEASIERLLGENPMQTLPVGGSFVKDELVAQINANHERAEQLISGIESTEGNAGAIVGAITEVMHNLCIQKETMTLKNICNSLSRRPQSLDIMLLFRSPKQILQPLCTLLDAWHWDEDQGESQPVYDEFGSILLLVLTFKYRYDLRPFDLGITSSNSFILKLIERGSSSLKLDELSEKQNKNLGEWIAALFIAEGISEETMSACSPQEFYMLVSTLFRQSLGACEAGKLEFDTLKGGFEYLLEPFLLPSLVVALTWLGNHIWESEQDPTIPLKTLQSLVTPSSISGEAREIHLTVLNITARSLEEQLKDVRTRHSNRTDIKPILDALEPCLSFQRTGSCHKSELDTWATHTPGGLLGSIRNTFQSLVLWSTSPDVSMAPPSYTHRPITTAIRTLGATRVLTALLDELLKLQTESTNTNASAPDIALDIAATLISAPLAESYTVDQSTHHPPSASSKEPTPRYAPLTLRDALNLLHENIPKLSEKDPLRAELAVRLYRRVNNLLAPPTQVHHHHHHHDPNLDMNMGINMNMNNIIDNMNLDVGDVNVDTDNPSQNMNMDTNINDQGQLQGQGQGQNVTDPEHANLNQIMGNAAAAVGMDMDMNNMNSMNVNVNMGRGGDGMEGLGLGVGEGDQSIDDVLNAAEMNPEFLDLDMEGMF</sequence>
<accession>A0A1L9T129</accession>
<dbReference type="OrthoDB" id="5322661at2759"/>
<keyword evidence="4 10" id="KW-0805">Transcription regulation</keyword>
<evidence type="ECO:0000256" key="1">
    <source>
        <dbReference type="ARBA" id="ARBA00004123"/>
    </source>
</evidence>
<dbReference type="GO" id="GO:0003712">
    <property type="term" value="F:transcription coregulator activity"/>
    <property type="evidence" value="ECO:0007669"/>
    <property type="project" value="InterPro"/>
</dbReference>
<evidence type="ECO:0000256" key="7">
    <source>
        <dbReference type="ARBA" id="ARBA00023242"/>
    </source>
</evidence>
<comment type="function">
    <text evidence="8 10">Component of the Mediator complex, a coactivator involved in the regulated transcription of nearly all RNA polymerase II-dependent genes. Mediator functions as a bridge to convey information from gene-specific regulatory proteins to the basal RNA polymerase II transcription machinery. Mediator is recruited to promoters by direct interactions with regulatory proteins and serves as a scaffold for the assembly of a functional preinitiation complex with RNA polymerase II and the general transcription factors.</text>
</comment>
<evidence type="ECO:0000256" key="4">
    <source>
        <dbReference type="ARBA" id="ARBA00023015"/>
    </source>
</evidence>
<feature type="region of interest" description="Disordered" evidence="11">
    <location>
        <begin position="889"/>
        <end position="908"/>
    </location>
</feature>
<evidence type="ECO:0000313" key="13">
    <source>
        <dbReference type="Proteomes" id="UP000184356"/>
    </source>
</evidence>
<proteinExistence type="inferred from homology"/>
<evidence type="ECO:0000256" key="5">
    <source>
        <dbReference type="ARBA" id="ARBA00023159"/>
    </source>
</evidence>
<feature type="compositionally biased region" description="Basic and acidic residues" evidence="11">
    <location>
        <begin position="107"/>
        <end position="119"/>
    </location>
</feature>
<evidence type="ECO:0000256" key="8">
    <source>
        <dbReference type="ARBA" id="ARBA00025687"/>
    </source>
</evidence>
<evidence type="ECO:0000256" key="10">
    <source>
        <dbReference type="RuleBase" id="RU364142"/>
    </source>
</evidence>
<dbReference type="STRING" id="1036612.A0A1L9T129"/>
<organism evidence="12 13">
    <name type="scientific">Aspergillus sydowii CBS 593.65</name>
    <dbReference type="NCBI Taxonomy" id="1036612"/>
    <lineage>
        <taxon>Eukaryota</taxon>
        <taxon>Fungi</taxon>
        <taxon>Dikarya</taxon>
        <taxon>Ascomycota</taxon>
        <taxon>Pezizomycotina</taxon>
        <taxon>Eurotiomycetes</taxon>
        <taxon>Eurotiomycetidae</taxon>
        <taxon>Eurotiales</taxon>
        <taxon>Aspergillaceae</taxon>
        <taxon>Aspergillus</taxon>
        <taxon>Aspergillus subgen. Nidulantes</taxon>
    </lineage>
</organism>
<keyword evidence="5 10" id="KW-0010">Activator</keyword>
<feature type="compositionally biased region" description="Polar residues" evidence="11">
    <location>
        <begin position="889"/>
        <end position="904"/>
    </location>
</feature>
<dbReference type="AlphaFoldDB" id="A0A1L9T129"/>
<dbReference type="GO" id="GO:0016592">
    <property type="term" value="C:mediator complex"/>
    <property type="evidence" value="ECO:0007669"/>
    <property type="project" value="InterPro"/>
</dbReference>
<dbReference type="PANTHER" id="PTHR35784">
    <property type="entry name" value="MEDIATOR OF RNA POLYMERASE II TRANSCRIPTION SUBUNIT 5"/>
    <property type="match status" value="1"/>
</dbReference>
<dbReference type="PANTHER" id="PTHR35784:SF1">
    <property type="entry name" value="MEDIATOR OF RNA POLYMERASE II TRANSCRIPTION SUBUNIT 5"/>
    <property type="match status" value="1"/>
</dbReference>
<evidence type="ECO:0000256" key="3">
    <source>
        <dbReference type="ARBA" id="ARBA00020628"/>
    </source>
</evidence>
<dbReference type="EMBL" id="KV878598">
    <property type="protein sequence ID" value="OJJ53117.1"/>
    <property type="molecule type" value="Genomic_DNA"/>
</dbReference>
<keyword evidence="6 10" id="KW-0804">Transcription</keyword>
<gene>
    <name evidence="10" type="primary">MED5</name>
    <name evidence="12" type="ORF">ASPSYDRAFT_51221</name>
</gene>
<comment type="subunit">
    <text evidence="10">Component of the Mediator complex.</text>
</comment>
<feature type="region of interest" description="Disordered" evidence="11">
    <location>
        <begin position="107"/>
        <end position="131"/>
    </location>
</feature>
<dbReference type="VEuPathDB" id="FungiDB:ASPSYDRAFT_51221"/>
<keyword evidence="7 10" id="KW-0539">Nucleus</keyword>
<dbReference type="Pfam" id="PF08689">
    <property type="entry name" value="Med5"/>
    <property type="match status" value="1"/>
</dbReference>
<evidence type="ECO:0000256" key="6">
    <source>
        <dbReference type="ARBA" id="ARBA00023163"/>
    </source>
</evidence>